<dbReference type="PROSITE" id="PS50011">
    <property type="entry name" value="PROTEIN_KINASE_DOM"/>
    <property type="match status" value="1"/>
</dbReference>
<dbReference type="eggNOG" id="KOG0032">
    <property type="taxonomic scope" value="Eukaryota"/>
</dbReference>
<evidence type="ECO:0000313" key="9">
    <source>
        <dbReference type="Proteomes" id="UP000001058"/>
    </source>
</evidence>
<dbReference type="GO" id="GO:0005952">
    <property type="term" value="C:cAMP-dependent protein kinase complex"/>
    <property type="evidence" value="ECO:0007669"/>
    <property type="project" value="TreeGrafter"/>
</dbReference>
<feature type="compositionally biased region" description="Low complexity" evidence="6">
    <location>
        <begin position="379"/>
        <end position="391"/>
    </location>
</feature>
<dbReference type="KEGG" id="vcn:VOLCADRAFT_98797"/>
<feature type="domain" description="Protein kinase" evidence="7">
    <location>
        <begin position="182"/>
        <end position="578"/>
    </location>
</feature>
<accession>D8UGB6</accession>
<keyword evidence="1" id="KW-0723">Serine/threonine-protein kinase</keyword>
<proteinExistence type="predicted"/>
<sequence length="578" mass="61302">MPAFLCCSVSASFSISSDEHPPPAPSAGREVPCVGSGSDVRAETTTAEKHAYKLHKLLDDALLPGQLPGSPGDAASGRSLDAEQKTGIPLLEDTLCRSTNARSHVSALGRTADYAGHPELAPDAPGRPAIGKLHIPVHLQSSSSCFAAEYRDGEPVTSAASFSARDDAPSPNGVWDLLEPPFMLATSWKSGQRRLCRRFQLGEMDNGTVEMWSSAASQIIRNGDMEKRGKQLQRELDTAAALPCCPLLLLPHRVYEQSDAVYVVYDSTGEYSDLYSLLRTKQRLPEAACRNVMRQLLQALSVLHERRWVHRNISSETVWVTEASQPLRPRSQLAARFPPLELTPQLALHGSHQRGPQSHPQQLPQQQALDAMDALTAAAVPVGSRSHSRTSGGSGGRRGSAGGGWVPVTDDTRRPPPPMSGNISSSSSSRGGGGCSDTCDPQQQEQLLLLHLKLGGLAAAARPEVEEVTGREVPLRELVGCAYHWAPEAISGAGYGRAADVWAAGVLLYMMLTGRPPFPGGNELEVMTRVLLAAAAAATTSGPTLTAATAATESDDKPGNAGVGRTGGSRVPRQLGVS</sequence>
<dbReference type="STRING" id="3068.D8UGB6"/>
<evidence type="ECO:0000256" key="4">
    <source>
        <dbReference type="ARBA" id="ARBA00022777"/>
    </source>
</evidence>
<dbReference type="RefSeq" id="XP_002957712.1">
    <property type="nucleotide sequence ID" value="XM_002957666.1"/>
</dbReference>
<keyword evidence="2" id="KW-0808">Transferase</keyword>
<keyword evidence="3" id="KW-0547">Nucleotide-binding</keyword>
<evidence type="ECO:0000256" key="6">
    <source>
        <dbReference type="SAM" id="MobiDB-lite"/>
    </source>
</evidence>
<keyword evidence="5" id="KW-0067">ATP-binding</keyword>
<protein>
    <recommendedName>
        <fullName evidence="7">Protein kinase domain-containing protein</fullName>
    </recommendedName>
</protein>
<organism evidence="9">
    <name type="scientific">Volvox carteri f. nagariensis</name>
    <dbReference type="NCBI Taxonomy" id="3068"/>
    <lineage>
        <taxon>Eukaryota</taxon>
        <taxon>Viridiplantae</taxon>
        <taxon>Chlorophyta</taxon>
        <taxon>core chlorophytes</taxon>
        <taxon>Chlorophyceae</taxon>
        <taxon>CS clade</taxon>
        <taxon>Chlamydomonadales</taxon>
        <taxon>Volvocaceae</taxon>
        <taxon>Volvox</taxon>
    </lineage>
</organism>
<dbReference type="InterPro" id="IPR011009">
    <property type="entry name" value="Kinase-like_dom_sf"/>
</dbReference>
<evidence type="ECO:0000256" key="5">
    <source>
        <dbReference type="ARBA" id="ARBA00022840"/>
    </source>
</evidence>
<dbReference type="EMBL" id="GL378398">
    <property type="protein sequence ID" value="EFJ41261.1"/>
    <property type="molecule type" value="Genomic_DNA"/>
</dbReference>
<dbReference type="AlphaFoldDB" id="D8UGB6"/>
<name>D8UGB6_VOLCA</name>
<dbReference type="GO" id="GO:0004691">
    <property type="term" value="F:cAMP-dependent protein kinase activity"/>
    <property type="evidence" value="ECO:0007669"/>
    <property type="project" value="TreeGrafter"/>
</dbReference>
<dbReference type="Proteomes" id="UP000001058">
    <property type="component" value="Unassembled WGS sequence"/>
</dbReference>
<dbReference type="PANTHER" id="PTHR24353:SF37">
    <property type="entry name" value="CAMP-DEPENDENT PROTEIN KINASE CATALYTIC SUBUNIT PRKX"/>
    <property type="match status" value="1"/>
</dbReference>
<dbReference type="SUPFAM" id="SSF56112">
    <property type="entry name" value="Protein kinase-like (PK-like)"/>
    <property type="match status" value="1"/>
</dbReference>
<evidence type="ECO:0000313" key="8">
    <source>
        <dbReference type="EMBL" id="EFJ41261.1"/>
    </source>
</evidence>
<feature type="region of interest" description="Disordered" evidence="6">
    <location>
        <begin position="379"/>
        <end position="440"/>
    </location>
</feature>
<dbReference type="Pfam" id="PF00069">
    <property type="entry name" value="Pkinase"/>
    <property type="match status" value="2"/>
</dbReference>
<evidence type="ECO:0000256" key="1">
    <source>
        <dbReference type="ARBA" id="ARBA00022527"/>
    </source>
</evidence>
<dbReference type="GeneID" id="9627163"/>
<dbReference type="SMART" id="SM00220">
    <property type="entry name" value="S_TKc"/>
    <property type="match status" value="1"/>
</dbReference>
<evidence type="ECO:0000259" key="7">
    <source>
        <dbReference type="PROSITE" id="PS50011"/>
    </source>
</evidence>
<dbReference type="Gene3D" id="1.10.510.10">
    <property type="entry name" value="Transferase(Phosphotransferase) domain 1"/>
    <property type="match status" value="2"/>
</dbReference>
<dbReference type="OrthoDB" id="5979581at2759"/>
<dbReference type="PANTHER" id="PTHR24353">
    <property type="entry name" value="CYCLIC NUCLEOTIDE-DEPENDENT PROTEIN KINASE"/>
    <property type="match status" value="1"/>
</dbReference>
<dbReference type="GO" id="GO:0005524">
    <property type="term" value="F:ATP binding"/>
    <property type="evidence" value="ECO:0007669"/>
    <property type="project" value="UniProtKB-KW"/>
</dbReference>
<feature type="compositionally biased region" description="Low complexity" evidence="6">
    <location>
        <begin position="420"/>
        <end position="429"/>
    </location>
</feature>
<feature type="compositionally biased region" description="Gly residues" evidence="6">
    <location>
        <begin position="392"/>
        <end position="405"/>
    </location>
</feature>
<evidence type="ECO:0000256" key="2">
    <source>
        <dbReference type="ARBA" id="ARBA00022679"/>
    </source>
</evidence>
<feature type="region of interest" description="Disordered" evidence="6">
    <location>
        <begin position="545"/>
        <end position="578"/>
    </location>
</feature>
<feature type="region of interest" description="Disordered" evidence="6">
    <location>
        <begin position="63"/>
        <end position="82"/>
    </location>
</feature>
<keyword evidence="4" id="KW-0418">Kinase</keyword>
<dbReference type="InParanoid" id="D8UGB6"/>
<keyword evidence="9" id="KW-1185">Reference proteome</keyword>
<feature type="region of interest" description="Disordered" evidence="6">
    <location>
        <begin position="14"/>
        <end position="42"/>
    </location>
</feature>
<evidence type="ECO:0000256" key="3">
    <source>
        <dbReference type="ARBA" id="ARBA00022741"/>
    </source>
</evidence>
<dbReference type="InterPro" id="IPR000719">
    <property type="entry name" value="Prot_kinase_dom"/>
</dbReference>
<gene>
    <name evidence="8" type="ORF">VOLCADRAFT_98797</name>
</gene>
<reference evidence="8 9" key="1">
    <citation type="journal article" date="2010" name="Science">
        <title>Genomic analysis of organismal complexity in the multicellular green alga Volvox carteri.</title>
        <authorList>
            <person name="Prochnik S.E."/>
            <person name="Umen J."/>
            <person name="Nedelcu A.M."/>
            <person name="Hallmann A."/>
            <person name="Miller S.M."/>
            <person name="Nishii I."/>
            <person name="Ferris P."/>
            <person name="Kuo A."/>
            <person name="Mitros T."/>
            <person name="Fritz-Laylin L.K."/>
            <person name="Hellsten U."/>
            <person name="Chapman J."/>
            <person name="Simakov O."/>
            <person name="Rensing S.A."/>
            <person name="Terry A."/>
            <person name="Pangilinan J."/>
            <person name="Kapitonov V."/>
            <person name="Jurka J."/>
            <person name="Salamov A."/>
            <person name="Shapiro H."/>
            <person name="Schmutz J."/>
            <person name="Grimwood J."/>
            <person name="Lindquist E."/>
            <person name="Lucas S."/>
            <person name="Grigoriev I.V."/>
            <person name="Schmitt R."/>
            <person name="Kirk D."/>
            <person name="Rokhsar D.S."/>
        </authorList>
    </citation>
    <scope>NUCLEOTIDE SEQUENCE [LARGE SCALE GENOMIC DNA]</scope>
    <source>
        <strain evidence="9">f. Nagariensis / Eve</strain>
    </source>
</reference>